<feature type="compositionally biased region" description="Polar residues" evidence="1">
    <location>
        <begin position="1068"/>
        <end position="1079"/>
    </location>
</feature>
<keyword evidence="3" id="KW-1185">Reference proteome</keyword>
<evidence type="ECO:0000256" key="1">
    <source>
        <dbReference type="SAM" id="MobiDB-lite"/>
    </source>
</evidence>
<feature type="chain" id="PRO_5036857161" evidence="2">
    <location>
        <begin position="27"/>
        <end position="1156"/>
    </location>
</feature>
<feature type="compositionally biased region" description="Low complexity" evidence="1">
    <location>
        <begin position="1088"/>
        <end position="1106"/>
    </location>
</feature>
<sequence length="1156" mass="134867">MNYLRVLQQNIFIVVVLLSIRAKCRPSIEKLEQKIEFQYQKFLFDETLSDVDRDKMAISFGSVHFHSAIYSKFKRLLDKLAELEMAKKKAIEINDEYDIIMRKILNKKEEKNRLKLLCKMWEMDKYLDVLITKPSMLETNINFMSADECEKLEQIDWTEKHKWPPGFESDLSKKHLEFFEQAMAMPRGGFSLKHWFSRQNGNNNLSELNEVKRKMLRHLLTDGDLELLECKYPLIMSIDAIDGERLKLLYEKMFDFNQNSMQFSKKIFHLKFAFMFSKIFTYFWEYKHNEAFEEKLEKLWKLFGGILSNVSKNCWDQKTGEFQTNSLKALDNLLNYLQKEFGQIGQDAQINAKHLLVKSFNQLLTLCDNSAEYLQNFRTMSEKRIILKQTFEHAAEGMAKVVSDRLWDWFDDADKNMLQENITDDPNLEEPFHKRTFEASEVQKAYAECPEANLTFTELLRADKDARNDDPEAFSLMTLYIELLQGWKNDGDQNVPLVKLEAAIWYYKESIRELFRFAHSLNDKKITEIKEGSSKELCKLYKIAHKITKMTELADGSERWRKRIEKMTRPDNFNMFEENLIILPNGNESTAIIRWGDIDCQNDEIVQKLATKLLEAPRTKRFHLFCLDKLIKRFKIIQSFFCHGDDQFAPETLKENIRLLINERAMDTLESKNPQILHFELSNLGMFSATFLSLMNRKSGTTSADNYEARLYLPFLMQQINNLETKLEKDHTDLTMPTRKALLTKIVKTKNEFYALMDEGYISHLRQSHCKLFQFAKFVEKSIEVGREEAVIERWEPTECQDENVIKETLLAHRKRKKRIIYESLRQALKRDIVVASFRACRGCYTRMNRYFDDDKLFEKLTNEVDILDLKVFEDDRLLQSHYIDVLLLSNLTANIEGWMKADLFLFIRWMNAKEFEKECANERMAKRIGRAVNSKKAKIDDVIFAEWTKVLTKSLSKCIVLDVVKEIEPSVAFVPETEIDQKALQQYNEWAGHLHFESLKRMIANDSHFAALLKSACNSNAVCNTNAFIDRLVTFLNNKENVESILNLLGAVRSEQHILTIKQTTVSSPTVDTGSPASLDSPIMAGGSPNVGSPSGSTSTVDSPTVRRTKIEATLCVRPQLPNMKLTTFRVELPKNGEDKIRRNKSSKLMKLPKN</sequence>
<proteinExistence type="predicted"/>
<feature type="signal peptide" evidence="2">
    <location>
        <begin position="1"/>
        <end position="26"/>
    </location>
</feature>
<reference evidence="4" key="1">
    <citation type="submission" date="2022-11" db="UniProtKB">
        <authorList>
            <consortium name="WormBaseParasite"/>
        </authorList>
    </citation>
    <scope>IDENTIFICATION</scope>
</reference>
<evidence type="ECO:0000313" key="4">
    <source>
        <dbReference type="WBParaSite" id="Gr19_v10_g5626.t1"/>
    </source>
</evidence>
<dbReference type="WBParaSite" id="Gr19_v10_g5626.t1">
    <property type="protein sequence ID" value="Gr19_v10_g5626.t1"/>
    <property type="gene ID" value="Gr19_v10_g5626"/>
</dbReference>
<name>A0A914I121_GLORO</name>
<evidence type="ECO:0000256" key="2">
    <source>
        <dbReference type="SAM" id="SignalP"/>
    </source>
</evidence>
<dbReference type="AlphaFoldDB" id="A0A914I121"/>
<evidence type="ECO:0000313" key="3">
    <source>
        <dbReference type="Proteomes" id="UP000887572"/>
    </source>
</evidence>
<keyword evidence="2" id="KW-0732">Signal</keyword>
<dbReference type="Proteomes" id="UP000887572">
    <property type="component" value="Unplaced"/>
</dbReference>
<protein>
    <submittedName>
        <fullName evidence="4">Uncharacterized protein</fullName>
    </submittedName>
</protein>
<organism evidence="3 4">
    <name type="scientific">Globodera rostochiensis</name>
    <name type="common">Golden nematode worm</name>
    <name type="synonym">Heterodera rostochiensis</name>
    <dbReference type="NCBI Taxonomy" id="31243"/>
    <lineage>
        <taxon>Eukaryota</taxon>
        <taxon>Metazoa</taxon>
        <taxon>Ecdysozoa</taxon>
        <taxon>Nematoda</taxon>
        <taxon>Chromadorea</taxon>
        <taxon>Rhabditida</taxon>
        <taxon>Tylenchina</taxon>
        <taxon>Tylenchomorpha</taxon>
        <taxon>Tylenchoidea</taxon>
        <taxon>Heteroderidae</taxon>
        <taxon>Heteroderinae</taxon>
        <taxon>Globodera</taxon>
    </lineage>
</organism>
<accession>A0A914I121</accession>
<feature type="region of interest" description="Disordered" evidence="1">
    <location>
        <begin position="1068"/>
        <end position="1106"/>
    </location>
</feature>